<evidence type="ECO:0000256" key="2">
    <source>
        <dbReference type="ARBA" id="ARBA00006472"/>
    </source>
</evidence>
<name>A0A371DY64_9APHY</name>
<reference evidence="6 7" key="1">
    <citation type="journal article" date="2018" name="Biotechnol. Biofuels">
        <title>Integrative visual omics of the white-rot fungus Polyporus brumalis exposes the biotechnological potential of its oxidative enzymes for delignifying raw plant biomass.</title>
        <authorList>
            <person name="Miyauchi S."/>
            <person name="Rancon A."/>
            <person name="Drula E."/>
            <person name="Hage H."/>
            <person name="Chaduli D."/>
            <person name="Favel A."/>
            <person name="Grisel S."/>
            <person name="Henrissat B."/>
            <person name="Herpoel-Gimbert I."/>
            <person name="Ruiz-Duenas F.J."/>
            <person name="Chevret D."/>
            <person name="Hainaut M."/>
            <person name="Lin J."/>
            <person name="Wang M."/>
            <person name="Pangilinan J."/>
            <person name="Lipzen A."/>
            <person name="Lesage-Meessen L."/>
            <person name="Navarro D."/>
            <person name="Riley R."/>
            <person name="Grigoriev I.V."/>
            <person name="Zhou S."/>
            <person name="Raouche S."/>
            <person name="Rosso M.N."/>
        </authorList>
    </citation>
    <scope>NUCLEOTIDE SEQUENCE [LARGE SCALE GENOMIC DNA]</scope>
    <source>
        <strain evidence="6 7">BRFM 1820</strain>
    </source>
</reference>
<dbReference type="GO" id="GO:0006729">
    <property type="term" value="P:tetrahydrobiopterin biosynthetic process"/>
    <property type="evidence" value="ECO:0007669"/>
    <property type="project" value="InterPro"/>
</dbReference>
<feature type="region of interest" description="Disordered" evidence="5">
    <location>
        <begin position="84"/>
        <end position="106"/>
    </location>
</feature>
<keyword evidence="4" id="KW-0456">Lyase</keyword>
<protein>
    <recommendedName>
        <fullName evidence="3">4a-hydroxytetrahydrobiopterin dehydratase</fullName>
        <ecNumber evidence="3">4.2.1.96</ecNumber>
    </recommendedName>
</protein>
<dbReference type="Pfam" id="PF01329">
    <property type="entry name" value="Pterin_4a"/>
    <property type="match status" value="1"/>
</dbReference>
<organism evidence="6 7">
    <name type="scientific">Lentinus brumalis</name>
    <dbReference type="NCBI Taxonomy" id="2498619"/>
    <lineage>
        <taxon>Eukaryota</taxon>
        <taxon>Fungi</taxon>
        <taxon>Dikarya</taxon>
        <taxon>Basidiomycota</taxon>
        <taxon>Agaricomycotina</taxon>
        <taxon>Agaricomycetes</taxon>
        <taxon>Polyporales</taxon>
        <taxon>Polyporaceae</taxon>
        <taxon>Lentinus</taxon>
    </lineage>
</organism>
<evidence type="ECO:0000256" key="3">
    <source>
        <dbReference type="ARBA" id="ARBA00013252"/>
    </source>
</evidence>
<evidence type="ECO:0000256" key="4">
    <source>
        <dbReference type="ARBA" id="ARBA00023239"/>
    </source>
</evidence>
<dbReference type="Proteomes" id="UP000256964">
    <property type="component" value="Unassembled WGS sequence"/>
</dbReference>
<dbReference type="InterPro" id="IPR001533">
    <property type="entry name" value="Pterin_deHydtase"/>
</dbReference>
<feature type="compositionally biased region" description="Basic and acidic residues" evidence="5">
    <location>
        <begin position="261"/>
        <end position="271"/>
    </location>
</feature>
<evidence type="ECO:0000256" key="1">
    <source>
        <dbReference type="ARBA" id="ARBA00001554"/>
    </source>
</evidence>
<comment type="catalytic activity">
    <reaction evidence="1">
        <text>(4aS,6R)-4a-hydroxy-L-erythro-5,6,7,8-tetrahydrobiopterin = (6R)-L-erythro-6,7-dihydrobiopterin + H2O</text>
        <dbReference type="Rhea" id="RHEA:11920"/>
        <dbReference type="ChEBI" id="CHEBI:15377"/>
        <dbReference type="ChEBI" id="CHEBI:15642"/>
        <dbReference type="ChEBI" id="CHEBI:43120"/>
        <dbReference type="EC" id="4.2.1.96"/>
    </reaction>
</comment>
<dbReference type="Gene3D" id="3.30.1360.20">
    <property type="entry name" value="Transcriptional coactivator/pterin dehydratase"/>
    <property type="match status" value="1"/>
</dbReference>
<evidence type="ECO:0000256" key="5">
    <source>
        <dbReference type="SAM" id="MobiDB-lite"/>
    </source>
</evidence>
<dbReference type="GO" id="GO:0008124">
    <property type="term" value="F:4-alpha-hydroxytetrahydrobiopterin dehydratase activity"/>
    <property type="evidence" value="ECO:0007669"/>
    <property type="project" value="UniProtKB-EC"/>
</dbReference>
<dbReference type="OrthoDB" id="3263285at2759"/>
<keyword evidence="7" id="KW-1185">Reference proteome</keyword>
<dbReference type="EC" id="4.2.1.96" evidence="3"/>
<comment type="similarity">
    <text evidence="2">Belongs to the pterin-4-alpha-carbinolamine dehydratase family.</text>
</comment>
<proteinExistence type="inferred from homology"/>
<feature type="region of interest" description="Disordered" evidence="5">
    <location>
        <begin position="257"/>
        <end position="278"/>
    </location>
</feature>
<evidence type="ECO:0000313" key="7">
    <source>
        <dbReference type="Proteomes" id="UP000256964"/>
    </source>
</evidence>
<dbReference type="STRING" id="139420.A0A371DY64"/>
<sequence>MLKPSLRTHGRASARLCHAALSLASPPFYPSLGQSLGQLSRTRGQLEVSTVTSAGSWSPQSVTGYHTSISTAARHGTVHVRTMTTTTGNSNSAGNLDGASKPPGKLLKPPPYFPELPPAPRYPCPFLTDEEINTYLTPLYRRSWTVQPSSHGPTKKAAPELVKRFEFSSGSQVGEFLERVGWVRESENHHETREVNESSVTIKVHTHSGLRPALHPEEPRKRRVCPGITLRDVRFAYLLEGAAEGCGCVQSRGRYGLLPEEQPRSAEAVEARRHHNKK</sequence>
<dbReference type="AlphaFoldDB" id="A0A371DY64"/>
<dbReference type="SUPFAM" id="SSF55248">
    <property type="entry name" value="PCD-like"/>
    <property type="match status" value="1"/>
</dbReference>
<gene>
    <name evidence="6" type="ORF">OH76DRAFT_1395246</name>
</gene>
<evidence type="ECO:0000313" key="6">
    <source>
        <dbReference type="EMBL" id="RDX57431.1"/>
    </source>
</evidence>
<dbReference type="InterPro" id="IPR036428">
    <property type="entry name" value="PCD_sf"/>
</dbReference>
<accession>A0A371DY64</accession>
<dbReference type="EMBL" id="KZ857379">
    <property type="protein sequence ID" value="RDX57431.1"/>
    <property type="molecule type" value="Genomic_DNA"/>
</dbReference>